<evidence type="ECO:0000256" key="4">
    <source>
        <dbReference type="ARBA" id="ARBA00022989"/>
    </source>
</evidence>
<proteinExistence type="predicted"/>
<protein>
    <submittedName>
        <fullName evidence="8">Unannotated protein</fullName>
    </submittedName>
</protein>
<dbReference type="InterPro" id="IPR005548">
    <property type="entry name" value="Cell_div_FtsQ/DivIB_C"/>
</dbReference>
<reference evidence="8" key="1">
    <citation type="submission" date="2020-05" db="EMBL/GenBank/DDBJ databases">
        <authorList>
            <person name="Chiriac C."/>
            <person name="Salcher M."/>
            <person name="Ghai R."/>
            <person name="Kavagutti S V."/>
        </authorList>
    </citation>
    <scope>NUCLEOTIDE SEQUENCE</scope>
</reference>
<feature type="domain" description="Cell division protein FtsQ/DivIB C-terminal" evidence="6">
    <location>
        <begin position="98"/>
        <end position="204"/>
    </location>
</feature>
<evidence type="ECO:0000256" key="5">
    <source>
        <dbReference type="ARBA" id="ARBA00023306"/>
    </source>
</evidence>
<dbReference type="AlphaFoldDB" id="A0A6J6KWQ5"/>
<keyword evidence="4" id="KW-0472">Membrane</keyword>
<evidence type="ECO:0000256" key="1">
    <source>
        <dbReference type="ARBA" id="ARBA00022475"/>
    </source>
</evidence>
<dbReference type="Pfam" id="PF08478">
    <property type="entry name" value="POTRA_1"/>
    <property type="match status" value="1"/>
</dbReference>
<sequence>MKKQRLFIALGILIFATAAYILGWSTFFTVSSVEIKGSTTLMSSTIVPGEKLARVEPRSVAAEFEKNLWIKKADVSRNWVSGKVTITLTKRSPIAIYNDQAIDADGVSFPAPTDSVTGLPRIAAATTESAVEAAAFFMGLPAEVAEKVVLVKVRSGQAYVVQILDGKKSIELLWGQEGETALKVKVYKALIAQPENSKIFRIDLTAPHAPIVK</sequence>
<keyword evidence="4" id="KW-1133">Transmembrane helix</keyword>
<keyword evidence="1" id="KW-1003">Cell membrane</keyword>
<evidence type="ECO:0000259" key="7">
    <source>
        <dbReference type="Pfam" id="PF08478"/>
    </source>
</evidence>
<keyword evidence="5" id="KW-0131">Cell cycle</keyword>
<dbReference type="Pfam" id="PF03799">
    <property type="entry name" value="FtsQ_DivIB_C"/>
    <property type="match status" value="1"/>
</dbReference>
<evidence type="ECO:0000256" key="3">
    <source>
        <dbReference type="ARBA" id="ARBA00022692"/>
    </source>
</evidence>
<dbReference type="GO" id="GO:0051301">
    <property type="term" value="P:cell division"/>
    <property type="evidence" value="ECO:0007669"/>
    <property type="project" value="UniProtKB-KW"/>
</dbReference>
<name>A0A6J6KWQ5_9ZZZZ</name>
<evidence type="ECO:0000256" key="2">
    <source>
        <dbReference type="ARBA" id="ARBA00022618"/>
    </source>
</evidence>
<organism evidence="8">
    <name type="scientific">freshwater metagenome</name>
    <dbReference type="NCBI Taxonomy" id="449393"/>
    <lineage>
        <taxon>unclassified sequences</taxon>
        <taxon>metagenomes</taxon>
        <taxon>ecological metagenomes</taxon>
    </lineage>
</organism>
<keyword evidence="3" id="KW-0812">Transmembrane</keyword>
<keyword evidence="2" id="KW-0132">Cell division</keyword>
<accession>A0A6J6KWQ5</accession>
<evidence type="ECO:0000259" key="6">
    <source>
        <dbReference type="Pfam" id="PF03799"/>
    </source>
</evidence>
<evidence type="ECO:0000313" key="8">
    <source>
        <dbReference type="EMBL" id="CAB4654071.1"/>
    </source>
</evidence>
<dbReference type="EMBL" id="CAEZWP010000009">
    <property type="protein sequence ID" value="CAB4654071.1"/>
    <property type="molecule type" value="Genomic_DNA"/>
</dbReference>
<dbReference type="InterPro" id="IPR013685">
    <property type="entry name" value="POTRA_FtsQ_type"/>
</dbReference>
<gene>
    <name evidence="8" type="ORF">UFOPK2265_00345</name>
</gene>
<feature type="domain" description="POTRA" evidence="7">
    <location>
        <begin position="30"/>
        <end position="91"/>
    </location>
</feature>